<accession>A0A8H7RFZ5</accession>
<dbReference type="AlphaFoldDB" id="A0A8H7RFZ5"/>
<proteinExistence type="predicted"/>
<evidence type="ECO:0000313" key="3">
    <source>
        <dbReference type="Proteomes" id="UP000603453"/>
    </source>
</evidence>
<feature type="compositionally biased region" description="Low complexity" evidence="1">
    <location>
        <begin position="106"/>
        <end position="123"/>
    </location>
</feature>
<sequence length="236" mass="24939">MSTAVEPTTTAPTPVIEAPLQNQTPAIINVEDSIINTTEATTPIITQAPTTEVSATEVSATEAPTAAKVSPTQRLSSVFAKAKQTVTVAVSDAQKAINERKAHHNTATTTTTGGTSDVPNTTTNSATLATEKKEGKPNQTFKDILNRVKGLKPASTHPAVVEQVSVNEQTVAADSGAPVPPPKDNVKTKSSTNTPNPVLEQFKRNMALLSSYLLQKKKDFTEKKSSDEHQQTATPA</sequence>
<evidence type="ECO:0000313" key="2">
    <source>
        <dbReference type="EMBL" id="KAG2208993.1"/>
    </source>
</evidence>
<feature type="region of interest" description="Disordered" evidence="1">
    <location>
        <begin position="171"/>
        <end position="197"/>
    </location>
</feature>
<keyword evidence="3" id="KW-1185">Reference proteome</keyword>
<dbReference type="EMBL" id="JAEPRD010000017">
    <property type="protein sequence ID" value="KAG2208993.1"/>
    <property type="molecule type" value="Genomic_DNA"/>
</dbReference>
<name>A0A8H7RFZ5_9FUNG</name>
<evidence type="ECO:0000256" key="1">
    <source>
        <dbReference type="SAM" id="MobiDB-lite"/>
    </source>
</evidence>
<gene>
    <name evidence="2" type="ORF">INT47_011133</name>
</gene>
<dbReference type="OrthoDB" id="2285893at2759"/>
<reference evidence="2" key="1">
    <citation type="submission" date="2020-12" db="EMBL/GenBank/DDBJ databases">
        <title>Metabolic potential, ecology and presence of endohyphal bacteria is reflected in genomic diversity of Mucoromycotina.</title>
        <authorList>
            <person name="Muszewska A."/>
            <person name="Okrasinska A."/>
            <person name="Steczkiewicz K."/>
            <person name="Drgas O."/>
            <person name="Orlowska M."/>
            <person name="Perlinska-Lenart U."/>
            <person name="Aleksandrzak-Piekarczyk T."/>
            <person name="Szatraj K."/>
            <person name="Zielenkiewicz U."/>
            <person name="Pilsyk S."/>
            <person name="Malc E."/>
            <person name="Mieczkowski P."/>
            <person name="Kruszewska J.S."/>
            <person name="Biernat P."/>
            <person name="Pawlowska J."/>
        </authorList>
    </citation>
    <scope>NUCLEOTIDE SEQUENCE</scope>
    <source>
        <strain evidence="2">WA0000017839</strain>
    </source>
</reference>
<dbReference type="Proteomes" id="UP000603453">
    <property type="component" value="Unassembled WGS sequence"/>
</dbReference>
<protein>
    <submittedName>
        <fullName evidence="2">Uncharacterized protein</fullName>
    </submittedName>
</protein>
<organism evidence="2 3">
    <name type="scientific">Mucor saturninus</name>
    <dbReference type="NCBI Taxonomy" id="64648"/>
    <lineage>
        <taxon>Eukaryota</taxon>
        <taxon>Fungi</taxon>
        <taxon>Fungi incertae sedis</taxon>
        <taxon>Mucoromycota</taxon>
        <taxon>Mucoromycotina</taxon>
        <taxon>Mucoromycetes</taxon>
        <taxon>Mucorales</taxon>
        <taxon>Mucorineae</taxon>
        <taxon>Mucoraceae</taxon>
        <taxon>Mucor</taxon>
    </lineage>
</organism>
<comment type="caution">
    <text evidence="2">The sequence shown here is derived from an EMBL/GenBank/DDBJ whole genome shotgun (WGS) entry which is preliminary data.</text>
</comment>
<feature type="region of interest" description="Disordered" evidence="1">
    <location>
        <begin position="101"/>
        <end position="123"/>
    </location>
</feature>